<dbReference type="GO" id="GO:0008276">
    <property type="term" value="F:protein methyltransferase activity"/>
    <property type="evidence" value="ECO:0000318"/>
    <property type="project" value="GO_Central"/>
</dbReference>
<feature type="region of interest" description="Disordered" evidence="1">
    <location>
        <begin position="495"/>
        <end position="561"/>
    </location>
</feature>
<evidence type="ECO:0000256" key="1">
    <source>
        <dbReference type="SAM" id="MobiDB-lite"/>
    </source>
</evidence>
<dbReference type="PANTHER" id="PTHR14614">
    <property type="entry name" value="HEPATOCELLULAR CARCINOMA-ASSOCIATED ANTIGEN"/>
    <property type="match status" value="1"/>
</dbReference>
<dbReference type="OMA" id="CWLRASA"/>
<sequence length="588" mass="55549">MALVPYRVAGAAADQRADVRLLQLPGGVTLRLHQWAALSGAGPPPAVLAAAVAATVHAASGAAPGAAGLPAGKAQACGAAESAAGSAVTASEVLAVAASAVGARGGLGLGMQPGVRGLGGSSLDTSHSHGHHAAAAAATAAGHQRLDTAETAPGASTGAPPATSPAAAAAATNAATAAPGSGAAPMEWSGPPLSSLANVGLVVWQAGYLLAEHLLRTAPLDPRSPHCWLRASAGRRCARLAVRSAAAAGAADAAAAAAAAPAGATAGWEVVDVDLSSWRGVAVVDLGTGPGTVGLALAAAGADVALTDLPHVLPLAAANLAANRDPNSQLLGPGGGRAAVVPYSWGEDPAAAAAPPLAVAAGGAASDGPGGGWLCAPAPLAALVAAGTAAGGGGDIGCAGGAAASAADVAAAAGCGAVPSDGPDLITAADVLYHPELLPALVGALQRLAAPHTVAYVSFRVRHGGEVGSFMSLAEAAGFAAEELPAAALHPEFRGMAGGGGAEERGGGGRGDSDGGSDAGSSADGGGVGGGGGGGVEGVDDMEVDAEGGGDAPPQGRRARRLRPVGSYGIVRLCRRDAHFHVAAGEAV</sequence>
<dbReference type="Gramene" id="PNW71952">
    <property type="protein sequence ID" value="PNW71952"/>
    <property type="gene ID" value="CHLRE_16g667200v5"/>
</dbReference>
<dbReference type="AlphaFoldDB" id="A0A2K3CUJ8"/>
<feature type="compositionally biased region" description="Basic and acidic residues" evidence="1">
    <location>
        <begin position="502"/>
        <end position="513"/>
    </location>
</feature>
<feature type="compositionally biased region" description="Low complexity" evidence="1">
    <location>
        <begin position="133"/>
        <end position="173"/>
    </location>
</feature>
<dbReference type="SUPFAM" id="SSF53335">
    <property type="entry name" value="S-adenosyl-L-methionine-dependent methyltransferases"/>
    <property type="match status" value="1"/>
</dbReference>
<dbReference type="Pfam" id="PF10294">
    <property type="entry name" value="Methyltransf_16"/>
    <property type="match status" value="2"/>
</dbReference>
<organism evidence="2 3">
    <name type="scientific">Chlamydomonas reinhardtii</name>
    <name type="common">Chlamydomonas smithii</name>
    <dbReference type="NCBI Taxonomy" id="3055"/>
    <lineage>
        <taxon>Eukaryota</taxon>
        <taxon>Viridiplantae</taxon>
        <taxon>Chlorophyta</taxon>
        <taxon>core chlorophytes</taxon>
        <taxon>Chlorophyceae</taxon>
        <taxon>CS clade</taxon>
        <taxon>Chlamydomonadales</taxon>
        <taxon>Chlamydomonadaceae</taxon>
        <taxon>Chlamydomonas</taxon>
    </lineage>
</organism>
<feature type="compositionally biased region" description="Acidic residues" evidence="1">
    <location>
        <begin position="538"/>
        <end position="548"/>
    </location>
</feature>
<dbReference type="Proteomes" id="UP000006906">
    <property type="component" value="Chromosome 16"/>
</dbReference>
<accession>A0A2K3CUJ8</accession>
<dbReference type="InterPro" id="IPR029063">
    <property type="entry name" value="SAM-dependent_MTases_sf"/>
</dbReference>
<dbReference type="GeneID" id="66056602"/>
<feature type="region of interest" description="Disordered" evidence="1">
    <location>
        <begin position="120"/>
        <end position="173"/>
    </location>
</feature>
<gene>
    <name evidence="2" type="ORF">CHLRE_16g667200v5</name>
</gene>
<dbReference type="RefSeq" id="XP_042915879.1">
    <property type="nucleotide sequence ID" value="XM_043071080.1"/>
</dbReference>
<evidence type="ECO:0000313" key="3">
    <source>
        <dbReference type="Proteomes" id="UP000006906"/>
    </source>
</evidence>
<dbReference type="EMBL" id="CM008977">
    <property type="protein sequence ID" value="PNW71952.1"/>
    <property type="molecule type" value="Genomic_DNA"/>
</dbReference>
<protein>
    <submittedName>
        <fullName evidence="2">Uncharacterized protein</fullName>
    </submittedName>
</protein>
<dbReference type="STRING" id="3055.A0A2K3CUJ8"/>
<proteinExistence type="predicted"/>
<reference evidence="2 3" key="1">
    <citation type="journal article" date="2007" name="Science">
        <title>The Chlamydomonas genome reveals the evolution of key animal and plant functions.</title>
        <authorList>
            <person name="Merchant S.S."/>
            <person name="Prochnik S.E."/>
            <person name="Vallon O."/>
            <person name="Harris E.H."/>
            <person name="Karpowicz S.J."/>
            <person name="Witman G.B."/>
            <person name="Terry A."/>
            <person name="Salamov A."/>
            <person name="Fritz-Laylin L.K."/>
            <person name="Marechal-Drouard L."/>
            <person name="Marshall W.F."/>
            <person name="Qu L.H."/>
            <person name="Nelson D.R."/>
            <person name="Sanderfoot A.A."/>
            <person name="Spalding M.H."/>
            <person name="Kapitonov V.V."/>
            <person name="Ren Q."/>
            <person name="Ferris P."/>
            <person name="Lindquist E."/>
            <person name="Shapiro H."/>
            <person name="Lucas S.M."/>
            <person name="Grimwood J."/>
            <person name="Schmutz J."/>
            <person name="Cardol P."/>
            <person name="Cerutti H."/>
            <person name="Chanfreau G."/>
            <person name="Chen C.L."/>
            <person name="Cognat V."/>
            <person name="Croft M.T."/>
            <person name="Dent R."/>
            <person name="Dutcher S."/>
            <person name="Fernandez E."/>
            <person name="Fukuzawa H."/>
            <person name="Gonzalez-Ballester D."/>
            <person name="Gonzalez-Halphen D."/>
            <person name="Hallmann A."/>
            <person name="Hanikenne M."/>
            <person name="Hippler M."/>
            <person name="Inwood W."/>
            <person name="Jabbari K."/>
            <person name="Kalanon M."/>
            <person name="Kuras R."/>
            <person name="Lefebvre P.A."/>
            <person name="Lemaire S.D."/>
            <person name="Lobanov A.V."/>
            <person name="Lohr M."/>
            <person name="Manuell A."/>
            <person name="Meier I."/>
            <person name="Mets L."/>
            <person name="Mittag M."/>
            <person name="Mittelmeier T."/>
            <person name="Moroney J.V."/>
            <person name="Moseley J."/>
            <person name="Napoli C."/>
            <person name="Nedelcu A.M."/>
            <person name="Niyogi K."/>
            <person name="Novoselov S.V."/>
            <person name="Paulsen I.T."/>
            <person name="Pazour G."/>
            <person name="Purton S."/>
            <person name="Ral J.P."/>
            <person name="Riano-Pachon D.M."/>
            <person name="Riekhof W."/>
            <person name="Rymarquis L."/>
            <person name="Schroda M."/>
            <person name="Stern D."/>
            <person name="Umen J."/>
            <person name="Willows R."/>
            <person name="Wilson N."/>
            <person name="Zimmer S.L."/>
            <person name="Allmer J."/>
            <person name="Balk J."/>
            <person name="Bisova K."/>
            <person name="Chen C.J."/>
            <person name="Elias M."/>
            <person name="Gendler K."/>
            <person name="Hauser C."/>
            <person name="Lamb M.R."/>
            <person name="Ledford H."/>
            <person name="Long J.C."/>
            <person name="Minagawa J."/>
            <person name="Page M.D."/>
            <person name="Pan J."/>
            <person name="Pootakham W."/>
            <person name="Roje S."/>
            <person name="Rose A."/>
            <person name="Stahlberg E."/>
            <person name="Terauchi A.M."/>
            <person name="Yang P."/>
            <person name="Ball S."/>
            <person name="Bowler C."/>
            <person name="Dieckmann C.L."/>
            <person name="Gladyshev V.N."/>
            <person name="Green P."/>
            <person name="Jorgensen R."/>
            <person name="Mayfield S."/>
            <person name="Mueller-Roeber B."/>
            <person name="Rajamani S."/>
            <person name="Sayre R.T."/>
            <person name="Brokstein P."/>
            <person name="Dubchak I."/>
            <person name="Goodstein D."/>
            <person name="Hornick L."/>
            <person name="Huang Y.W."/>
            <person name="Jhaveri J."/>
            <person name="Luo Y."/>
            <person name="Martinez D."/>
            <person name="Ngau W.C."/>
            <person name="Otillar B."/>
            <person name="Poliakov A."/>
            <person name="Porter A."/>
            <person name="Szajkowski L."/>
            <person name="Werner G."/>
            <person name="Zhou K."/>
            <person name="Grigoriev I.V."/>
            <person name="Rokhsar D.S."/>
            <person name="Grossman A.R."/>
        </authorList>
    </citation>
    <scope>NUCLEOTIDE SEQUENCE [LARGE SCALE GENOMIC DNA]</scope>
    <source>
        <strain evidence="3">CC-503</strain>
    </source>
</reference>
<dbReference type="KEGG" id="cre:CHLRE_16g667200v5"/>
<dbReference type="PANTHER" id="PTHR14614:SF132">
    <property type="entry name" value="PROTEIN-LYSINE METHYLTRANSFERASE C42C1.13"/>
    <property type="match status" value="1"/>
</dbReference>
<dbReference type="OrthoDB" id="46564at2759"/>
<keyword evidence="3" id="KW-1185">Reference proteome</keyword>
<dbReference type="Gene3D" id="3.40.50.150">
    <property type="entry name" value="Vaccinia Virus protein VP39"/>
    <property type="match status" value="1"/>
</dbReference>
<name>A0A2K3CUJ8_CHLRE</name>
<feature type="compositionally biased region" description="Gly residues" evidence="1">
    <location>
        <begin position="523"/>
        <end position="537"/>
    </location>
</feature>
<dbReference type="InterPro" id="IPR019410">
    <property type="entry name" value="Methyltransf_16"/>
</dbReference>
<dbReference type="InParanoid" id="A0A2K3CUJ8"/>
<evidence type="ECO:0000313" key="2">
    <source>
        <dbReference type="EMBL" id="PNW71952.1"/>
    </source>
</evidence>